<dbReference type="EMBL" id="CP046161">
    <property type="protein sequence ID" value="QKO29586.1"/>
    <property type="molecule type" value="Genomic_DNA"/>
</dbReference>
<reference evidence="3" key="3">
    <citation type="journal article" date="2022" name="Int. J. Syst. Evol. Microbiol.">
        <title>Caproicibacterium lactatifermentans sp. nov., isolated from pit clay used for the production of Chinese strong aroma-type liquor.</title>
        <authorList>
            <person name="Wang H."/>
            <person name="Gu Y."/>
            <person name="Zhao D."/>
            <person name="Qiao Z."/>
            <person name="Zheng J."/>
            <person name="Gao J."/>
            <person name="Ren C."/>
            <person name="Xu Y."/>
        </authorList>
    </citation>
    <scope>NUCLEOTIDE SEQUENCE</scope>
    <source>
        <strain evidence="3">JNU-WLY1368</strain>
    </source>
</reference>
<dbReference type="Proteomes" id="UP000501316">
    <property type="component" value="Chromosome"/>
</dbReference>
<dbReference type="InterPro" id="IPR036754">
    <property type="entry name" value="YbaK/aa-tRNA-synt-asso_dom_sf"/>
</dbReference>
<evidence type="ECO:0000313" key="3">
    <source>
        <dbReference type="EMBL" id="QKO29586.1"/>
    </source>
</evidence>
<reference evidence="4 5" key="1">
    <citation type="submission" date="2019-11" db="EMBL/GenBank/DDBJ databases">
        <authorList>
            <person name="Ren C."/>
            <person name="Wang H."/>
            <person name="Xu Y."/>
        </authorList>
    </citation>
    <scope>NUCLEOTIDE SEQUENCE [LARGE SCALE GENOMIC DNA]</scope>
    <source>
        <strain evidence="5">JNU-WLY1368</strain>
        <strain evidence="2 4">LBM 19010</strain>
    </source>
</reference>
<dbReference type="AlphaFoldDB" id="A0A859DPL9"/>
<dbReference type="Gene3D" id="3.90.960.10">
    <property type="entry name" value="YbaK/aminoacyl-tRNA synthetase-associated domain"/>
    <property type="match status" value="1"/>
</dbReference>
<feature type="domain" description="YbaK/aminoacyl-tRNA synthetase-associated" evidence="1">
    <location>
        <begin position="42"/>
        <end position="157"/>
    </location>
</feature>
<dbReference type="KEGG" id="clf:GJQ69_04355"/>
<dbReference type="GO" id="GO:0002161">
    <property type="term" value="F:aminoacyl-tRNA deacylase activity"/>
    <property type="evidence" value="ECO:0007669"/>
    <property type="project" value="InterPro"/>
</dbReference>
<protein>
    <submittedName>
        <fullName evidence="2">YbaK/EbsC family protein</fullName>
    </submittedName>
</protein>
<dbReference type="Proteomes" id="UP000509623">
    <property type="component" value="Chromosome"/>
</dbReference>
<dbReference type="CDD" id="cd04333">
    <property type="entry name" value="ProX_deacylase"/>
    <property type="match status" value="1"/>
</dbReference>
<sequence length="180" mass="19234">MQGCLYGSLKGEKKLAPELQKVQKYLAGFGLADRVKELDQTSATAQQAAQALQVGPGCIAKTISLKKGDGCVLIVTSGDRKIDNAKFKHTFGLRAKLLSTNEVLPLTGYPIGSVCPFCCADTAQVWLDVSLRRFSRVYPAAGTSNSVAALTCAELERAGHSTGWVDVCKPMTPRKEGTVQ</sequence>
<name>A0A859DPL9_9FIRM</name>
<organism evidence="2 4">
    <name type="scientific">Caproicibacterium lactatifermentans</name>
    <dbReference type="NCBI Taxonomy" id="2666138"/>
    <lineage>
        <taxon>Bacteria</taxon>
        <taxon>Bacillati</taxon>
        <taxon>Bacillota</taxon>
        <taxon>Clostridia</taxon>
        <taxon>Eubacteriales</taxon>
        <taxon>Oscillospiraceae</taxon>
        <taxon>Caproicibacterium</taxon>
    </lineage>
</organism>
<keyword evidence="5" id="KW-1185">Reference proteome</keyword>
<dbReference type="Pfam" id="PF04073">
    <property type="entry name" value="tRNA_edit"/>
    <property type="match status" value="1"/>
</dbReference>
<dbReference type="PANTHER" id="PTHR30411">
    <property type="entry name" value="CYTOPLASMIC PROTEIN"/>
    <property type="match status" value="1"/>
</dbReference>
<evidence type="ECO:0000259" key="1">
    <source>
        <dbReference type="Pfam" id="PF04073"/>
    </source>
</evidence>
<evidence type="ECO:0000313" key="4">
    <source>
        <dbReference type="Proteomes" id="UP000501316"/>
    </source>
</evidence>
<evidence type="ECO:0000313" key="2">
    <source>
        <dbReference type="EMBL" id="QKN23778.1"/>
    </source>
</evidence>
<proteinExistence type="predicted"/>
<evidence type="ECO:0000313" key="5">
    <source>
        <dbReference type="Proteomes" id="UP000509623"/>
    </source>
</evidence>
<accession>A0A859DPL9</accession>
<reference evidence="3" key="2">
    <citation type="journal article" date="2021" name="Appl. Environ. Microbiol.">
        <title>Adaptability of a Caproate-Producing Bacterium Contributes to Its Dominance in an Anaerobic Fermentation System.</title>
        <authorList>
            <person name="Wang H."/>
            <person name="Gu Y."/>
            <person name="Zhou W."/>
            <person name="Zhao D."/>
            <person name="Qiao Z."/>
            <person name="Zheng J."/>
            <person name="Gao J."/>
            <person name="Chen X."/>
            <person name="Ren C."/>
            <person name="Xu Y."/>
        </authorList>
    </citation>
    <scope>NUCLEOTIDE SEQUENCE</scope>
    <source>
        <strain evidence="3">JNU-WLY1368</strain>
    </source>
</reference>
<dbReference type="PANTHER" id="PTHR30411:SF1">
    <property type="entry name" value="CYTOPLASMIC PROTEIN"/>
    <property type="match status" value="1"/>
</dbReference>
<dbReference type="EMBL" id="CP046051">
    <property type="protein sequence ID" value="QKN23778.1"/>
    <property type="molecule type" value="Genomic_DNA"/>
</dbReference>
<gene>
    <name evidence="2" type="ORF">GJQ69_04355</name>
    <name evidence="3" type="ORF">GKP14_00220</name>
</gene>
<dbReference type="InterPro" id="IPR007214">
    <property type="entry name" value="YbaK/aa-tRNA-synth-assoc-dom"/>
</dbReference>
<dbReference type="SUPFAM" id="SSF55826">
    <property type="entry name" value="YbaK/ProRS associated domain"/>
    <property type="match status" value="1"/>
</dbReference>